<gene>
    <name evidence="1" type="ORF">FYJ63_02575</name>
</gene>
<evidence type="ECO:0000313" key="2">
    <source>
        <dbReference type="Proteomes" id="UP000442535"/>
    </source>
</evidence>
<dbReference type="EMBL" id="VUMY01000003">
    <property type="protein sequence ID" value="MST49143.1"/>
    <property type="molecule type" value="Genomic_DNA"/>
</dbReference>
<dbReference type="Proteomes" id="UP000442535">
    <property type="component" value="Unassembled WGS sequence"/>
</dbReference>
<proteinExistence type="predicted"/>
<dbReference type="AlphaFoldDB" id="A0A7K0K0X8"/>
<evidence type="ECO:0000313" key="1">
    <source>
        <dbReference type="EMBL" id="MST49143.1"/>
    </source>
</evidence>
<keyword evidence="2" id="KW-1185">Reference proteome</keyword>
<dbReference type="RefSeq" id="WP_154543498.1">
    <property type="nucleotide sequence ID" value="NZ_JAXFVG010000028.1"/>
</dbReference>
<protein>
    <submittedName>
        <fullName evidence="1">Uncharacterized protein</fullName>
    </submittedName>
</protein>
<comment type="caution">
    <text evidence="1">The sequence shown here is derived from an EMBL/GenBank/DDBJ whole genome shotgun (WGS) entry which is preliminary data.</text>
</comment>
<sequence length="74" mass="8426">MFLLEIGRQELRSDQLEFDLDYLGVSASVYPVVQSQRSALLWGILRDAYSILGFDRAVEDVAFEQLGAYCRACF</sequence>
<accession>A0A7K0K0X8</accession>
<name>A0A7K0K0X8_9ACTO</name>
<organism evidence="1 2">
    <name type="scientific">Mobiluncus porci</name>
    <dbReference type="NCBI Taxonomy" id="2652278"/>
    <lineage>
        <taxon>Bacteria</taxon>
        <taxon>Bacillati</taxon>
        <taxon>Actinomycetota</taxon>
        <taxon>Actinomycetes</taxon>
        <taxon>Actinomycetales</taxon>
        <taxon>Actinomycetaceae</taxon>
        <taxon>Mobiluncus</taxon>
    </lineage>
</organism>
<reference evidence="1 2" key="1">
    <citation type="submission" date="2019-08" db="EMBL/GenBank/DDBJ databases">
        <title>In-depth cultivation of the pig gut microbiome towards novel bacterial diversity and tailored functional studies.</title>
        <authorList>
            <person name="Wylensek D."/>
            <person name="Hitch T.C.A."/>
            <person name="Clavel T."/>
        </authorList>
    </citation>
    <scope>NUCLEOTIDE SEQUENCE [LARGE SCALE GENOMIC DNA]</scope>
    <source>
        <strain evidence="1 2">RF-GAM-744-WT-7</strain>
    </source>
</reference>